<reference evidence="2 3" key="2">
    <citation type="submission" date="2018-11" db="EMBL/GenBank/DDBJ databases">
        <authorList>
            <consortium name="Pathogen Informatics"/>
        </authorList>
    </citation>
    <scope>NUCLEOTIDE SEQUENCE [LARGE SCALE GENOMIC DNA]</scope>
</reference>
<dbReference type="Gene3D" id="3.10.20.90">
    <property type="entry name" value="Phosphatidylinositol 3-kinase Catalytic Subunit, Chain A, domain 1"/>
    <property type="match status" value="1"/>
</dbReference>
<dbReference type="WBParaSite" id="ASIM_0001865601-mRNA-1">
    <property type="protein sequence ID" value="ASIM_0001865601-mRNA-1"/>
    <property type="gene ID" value="ASIM_0001865601"/>
</dbReference>
<gene>
    <name evidence="2" type="ORF">ASIM_LOCUS18054</name>
</gene>
<dbReference type="Proteomes" id="UP000267096">
    <property type="component" value="Unassembled WGS sequence"/>
</dbReference>
<dbReference type="EMBL" id="UYRR01034964">
    <property type="protein sequence ID" value="VDK62952.1"/>
    <property type="molecule type" value="Genomic_DNA"/>
</dbReference>
<evidence type="ECO:0000313" key="3">
    <source>
        <dbReference type="Proteomes" id="UP000267096"/>
    </source>
</evidence>
<evidence type="ECO:0000313" key="4">
    <source>
        <dbReference type="WBParaSite" id="ASIM_0001865601-mRNA-1"/>
    </source>
</evidence>
<dbReference type="InterPro" id="IPR029071">
    <property type="entry name" value="Ubiquitin-like_domsf"/>
</dbReference>
<reference evidence="4" key="1">
    <citation type="submission" date="2017-02" db="UniProtKB">
        <authorList>
            <consortium name="WormBaseParasite"/>
        </authorList>
    </citation>
    <scope>IDENTIFICATION</scope>
</reference>
<accession>A0A0M3KCF6</accession>
<dbReference type="PROSITE" id="PS50053">
    <property type="entry name" value="UBIQUITIN_2"/>
    <property type="match status" value="1"/>
</dbReference>
<dbReference type="SUPFAM" id="SSF54236">
    <property type="entry name" value="Ubiquitin-like"/>
    <property type="match status" value="1"/>
</dbReference>
<protein>
    <submittedName>
        <fullName evidence="4">Ubiquitin-like domain-containing protein</fullName>
    </submittedName>
</protein>
<evidence type="ECO:0000259" key="1">
    <source>
        <dbReference type="PROSITE" id="PS50053"/>
    </source>
</evidence>
<feature type="domain" description="Ubiquitin-like" evidence="1">
    <location>
        <begin position="3"/>
        <end position="78"/>
    </location>
</feature>
<evidence type="ECO:0000313" key="2">
    <source>
        <dbReference type="EMBL" id="VDK62952.1"/>
    </source>
</evidence>
<keyword evidence="3" id="KW-1185">Reference proteome</keyword>
<dbReference type="OrthoDB" id="1431934at2759"/>
<dbReference type="AlphaFoldDB" id="A0A0M3KCF6"/>
<dbReference type="InterPro" id="IPR000626">
    <property type="entry name" value="Ubiquitin-like_dom"/>
</dbReference>
<sequence length="84" mass="9206">MQLLITVRNRSSDHYAKLSRLVNLQIDVPEKGTVNDVAEILSKRVKVPPQSFRIILCGKVLGGATPLKSLLLGPQTLVLNDDSL</sequence>
<name>A0A0M3KCF6_ANISI</name>
<organism evidence="4">
    <name type="scientific">Anisakis simplex</name>
    <name type="common">Herring worm</name>
    <dbReference type="NCBI Taxonomy" id="6269"/>
    <lineage>
        <taxon>Eukaryota</taxon>
        <taxon>Metazoa</taxon>
        <taxon>Ecdysozoa</taxon>
        <taxon>Nematoda</taxon>
        <taxon>Chromadorea</taxon>
        <taxon>Rhabditida</taxon>
        <taxon>Spirurina</taxon>
        <taxon>Ascaridomorpha</taxon>
        <taxon>Ascaridoidea</taxon>
        <taxon>Anisakidae</taxon>
        <taxon>Anisakis</taxon>
        <taxon>Anisakis simplex complex</taxon>
    </lineage>
</organism>
<proteinExistence type="predicted"/>